<evidence type="ECO:0000259" key="3">
    <source>
        <dbReference type="Pfam" id="PF07859"/>
    </source>
</evidence>
<proteinExistence type="predicted"/>
<keyword evidence="1" id="KW-0378">Hydrolase</keyword>
<dbReference type="InterPro" id="IPR029058">
    <property type="entry name" value="AB_hydrolase_fold"/>
</dbReference>
<evidence type="ECO:0000256" key="2">
    <source>
        <dbReference type="SAM" id="MobiDB-lite"/>
    </source>
</evidence>
<dbReference type="InterPro" id="IPR050300">
    <property type="entry name" value="GDXG_lipolytic_enzyme"/>
</dbReference>
<keyword evidence="5" id="KW-1185">Reference proteome</keyword>
<organism evidence="4 5">
    <name type="scientific">Sporothrix bragantina</name>
    <dbReference type="NCBI Taxonomy" id="671064"/>
    <lineage>
        <taxon>Eukaryota</taxon>
        <taxon>Fungi</taxon>
        <taxon>Dikarya</taxon>
        <taxon>Ascomycota</taxon>
        <taxon>Pezizomycotina</taxon>
        <taxon>Sordariomycetes</taxon>
        <taxon>Sordariomycetidae</taxon>
        <taxon>Ophiostomatales</taxon>
        <taxon>Ophiostomataceae</taxon>
        <taxon>Sporothrix</taxon>
    </lineage>
</organism>
<dbReference type="EMBL" id="CAWUHC010000081">
    <property type="protein sequence ID" value="CAK7229603.1"/>
    <property type="molecule type" value="Genomic_DNA"/>
</dbReference>
<evidence type="ECO:0000256" key="1">
    <source>
        <dbReference type="ARBA" id="ARBA00022801"/>
    </source>
</evidence>
<accession>A0ABP0CC39</accession>
<feature type="compositionally biased region" description="Low complexity" evidence="2">
    <location>
        <begin position="176"/>
        <end position="188"/>
    </location>
</feature>
<evidence type="ECO:0000313" key="5">
    <source>
        <dbReference type="Proteomes" id="UP001642406"/>
    </source>
</evidence>
<feature type="domain" description="Alpha/beta hydrolase fold-3" evidence="3">
    <location>
        <begin position="101"/>
        <end position="342"/>
    </location>
</feature>
<dbReference type="InterPro" id="IPR013094">
    <property type="entry name" value="AB_hydrolase_3"/>
</dbReference>
<name>A0ABP0CC39_9PEZI</name>
<protein>
    <recommendedName>
        <fullName evidence="3">Alpha/beta hydrolase fold-3 domain-containing protein</fullName>
    </recommendedName>
</protein>
<reference evidence="4 5" key="1">
    <citation type="submission" date="2024-01" db="EMBL/GenBank/DDBJ databases">
        <authorList>
            <person name="Allen C."/>
            <person name="Tagirdzhanova G."/>
        </authorList>
    </citation>
    <scope>NUCLEOTIDE SEQUENCE [LARGE SCALE GENOMIC DNA]</scope>
</reference>
<comment type="caution">
    <text evidence="4">The sequence shown here is derived from an EMBL/GenBank/DDBJ whole genome shotgun (WGS) entry which is preliminary data.</text>
</comment>
<feature type="region of interest" description="Disordered" evidence="2">
    <location>
        <begin position="1"/>
        <end position="25"/>
    </location>
</feature>
<gene>
    <name evidence="4" type="ORF">SBRCBS47491_007304</name>
</gene>
<dbReference type="Pfam" id="PF07859">
    <property type="entry name" value="Abhydrolase_3"/>
    <property type="match status" value="1"/>
</dbReference>
<dbReference type="Proteomes" id="UP001642406">
    <property type="component" value="Unassembled WGS sequence"/>
</dbReference>
<dbReference type="PANTHER" id="PTHR48081:SF8">
    <property type="entry name" value="ALPHA_BETA HYDROLASE FOLD-3 DOMAIN-CONTAINING PROTEIN-RELATED"/>
    <property type="match status" value="1"/>
</dbReference>
<dbReference type="PANTHER" id="PTHR48081">
    <property type="entry name" value="AB HYDROLASE SUPERFAMILY PROTEIN C4A8.06C"/>
    <property type="match status" value="1"/>
</dbReference>
<dbReference type="Gene3D" id="3.40.50.1820">
    <property type="entry name" value="alpha/beta hydrolase"/>
    <property type="match status" value="1"/>
</dbReference>
<evidence type="ECO:0000313" key="4">
    <source>
        <dbReference type="EMBL" id="CAK7229603.1"/>
    </source>
</evidence>
<sequence>MAIVSRAQPGEPLATAARTTPKNMSCAPPPLAKKLEFAIHMYSLQAVLSVPLWVRSWREYFYPPTGGPDIVKAYACRPQLPIRIFFPATYDQTTHTPLPTVLTIHGGGFCIGVNRDDDEYNRAFADSQRVLVISLNYSKSPAVTFPTALHDLEALYHAILADESLPIARSGGSNGTPAATPTATTTAIPPRPSTASGTGKSKIAVLGFSAGGNLALTLPQLPSIKASPDAPAAAISVYGCLDLSRNPAAKLRNRFYKPALPLPQGSRIDSLASLAPVFDWSYIPYNQDLTDPLLSPAYASLENLPAHVFLVAAELDMLAHESWRLACRLGNEARRVQGKPMEGDREVPDPDSKADRVKCVGRRASSKRKGTLEEPFGEDERYGWTESWQGGSVNWLLVPDAIHGFDNFNIRQVMGGEESMLDAELKTKAYVARVGAWLHSVVWK</sequence>
<dbReference type="SUPFAM" id="SSF53474">
    <property type="entry name" value="alpha/beta-Hydrolases"/>
    <property type="match status" value="1"/>
</dbReference>
<feature type="region of interest" description="Disordered" evidence="2">
    <location>
        <begin position="171"/>
        <end position="198"/>
    </location>
</feature>